<sequence length="78" mass="8723">MRFSEEHEPKRLDVFEGGVTLTSVSLVVCGLDRDLLTFPSLPEEIASSTLQDYESPLFLKLWMEAPESGLLMCGFSLL</sequence>
<protein>
    <submittedName>
        <fullName evidence="1">Uncharacterized protein</fullName>
    </submittedName>
</protein>
<dbReference type="EMBL" id="CAQQ02143543">
    <property type="status" value="NOT_ANNOTATED_CDS"/>
    <property type="molecule type" value="Genomic_DNA"/>
</dbReference>
<evidence type="ECO:0000313" key="2">
    <source>
        <dbReference type="Proteomes" id="UP000015102"/>
    </source>
</evidence>
<accession>T1GU61</accession>
<keyword evidence="2" id="KW-1185">Reference proteome</keyword>
<proteinExistence type="predicted"/>
<organism evidence="1 2">
    <name type="scientific">Megaselia scalaris</name>
    <name type="common">Humpbacked fly</name>
    <name type="synonym">Phora scalaris</name>
    <dbReference type="NCBI Taxonomy" id="36166"/>
    <lineage>
        <taxon>Eukaryota</taxon>
        <taxon>Metazoa</taxon>
        <taxon>Ecdysozoa</taxon>
        <taxon>Arthropoda</taxon>
        <taxon>Hexapoda</taxon>
        <taxon>Insecta</taxon>
        <taxon>Pterygota</taxon>
        <taxon>Neoptera</taxon>
        <taxon>Endopterygota</taxon>
        <taxon>Diptera</taxon>
        <taxon>Brachycera</taxon>
        <taxon>Muscomorpha</taxon>
        <taxon>Platypezoidea</taxon>
        <taxon>Phoridae</taxon>
        <taxon>Megaseliini</taxon>
        <taxon>Megaselia</taxon>
    </lineage>
</organism>
<dbReference type="Proteomes" id="UP000015102">
    <property type="component" value="Unassembled WGS sequence"/>
</dbReference>
<dbReference type="AlphaFoldDB" id="T1GU61"/>
<evidence type="ECO:0000313" key="1">
    <source>
        <dbReference type="EnsemblMetazoa" id="MESCA007269-PA"/>
    </source>
</evidence>
<dbReference type="EMBL" id="CAQQ02143542">
    <property type="status" value="NOT_ANNOTATED_CDS"/>
    <property type="molecule type" value="Genomic_DNA"/>
</dbReference>
<reference evidence="2" key="1">
    <citation type="submission" date="2013-02" db="EMBL/GenBank/DDBJ databases">
        <authorList>
            <person name="Hughes D."/>
        </authorList>
    </citation>
    <scope>NUCLEOTIDE SEQUENCE</scope>
    <source>
        <strain>Durham</strain>
        <strain evidence="2">NC isolate 2 -- Noor lab</strain>
    </source>
</reference>
<reference evidence="1" key="2">
    <citation type="submission" date="2015-06" db="UniProtKB">
        <authorList>
            <consortium name="EnsemblMetazoa"/>
        </authorList>
    </citation>
    <scope>IDENTIFICATION</scope>
</reference>
<name>T1GU61_MEGSC</name>
<dbReference type="HOGENOM" id="CLU_2624826_0_0_1"/>
<dbReference type="EnsemblMetazoa" id="MESCA007269-RA">
    <property type="protein sequence ID" value="MESCA007269-PA"/>
    <property type="gene ID" value="MESCA007269"/>
</dbReference>